<organism evidence="1 2">
    <name type="scientific">Ameca splendens</name>
    <dbReference type="NCBI Taxonomy" id="208324"/>
    <lineage>
        <taxon>Eukaryota</taxon>
        <taxon>Metazoa</taxon>
        <taxon>Chordata</taxon>
        <taxon>Craniata</taxon>
        <taxon>Vertebrata</taxon>
        <taxon>Euteleostomi</taxon>
        <taxon>Actinopterygii</taxon>
        <taxon>Neopterygii</taxon>
        <taxon>Teleostei</taxon>
        <taxon>Neoteleostei</taxon>
        <taxon>Acanthomorphata</taxon>
        <taxon>Ovalentaria</taxon>
        <taxon>Atherinomorphae</taxon>
        <taxon>Cyprinodontiformes</taxon>
        <taxon>Goodeidae</taxon>
        <taxon>Ameca</taxon>
    </lineage>
</organism>
<proteinExistence type="predicted"/>
<sequence>MPMRNILSYFALTVLRASILRYWFSDEVEAAVGKPAVQGSHHLSRVGSALNRKPAALTRPGSLTYTYEKNGDFNSTKGERPLTPLSQMPSTCGFFVKRSRRDVQYAASYQGCHVNKREDGFYLPLRLWGKQMTMSCPDMLPLPSVFCFPNKMVVKIRSMSAKELKVKVSGTWQPLSSACSSCKLTFHESSGELTLIVPYIKDLCVEIEDEEYLLSLQWADFELSASCPPELLSTELKTGTSALSSDSDKALHLLQYPQLPIFSQLLELQSTQSPWIVAPLPFSFVAADFSENQKMLGNQSPALLPKFFEFPRPELPTHPSGDDNADINQLQLLQMPQYPQYQIPLFQEFPVFPGVFPPTTTLPLPATSTETVVTPPTPTGNEKLQLPLQPEFAVMLQYPFLPFPKYPESPQDQTVDDAESKPQQIHTQIFQYPMLYPPFNHVSQLHNAPAAATKAPPYEKLSYQPHPYIPVYAVPKQAAIPVFLPSPSMTPFNPAPSVQQEHQPFYLAMKSFYPFLPDQSQTTLTNI</sequence>
<accession>A0ABV1A690</accession>
<comment type="caution">
    <text evidence="1">The sequence shown here is derived from an EMBL/GenBank/DDBJ whole genome shotgun (WGS) entry which is preliminary data.</text>
</comment>
<evidence type="ECO:0000313" key="1">
    <source>
        <dbReference type="EMBL" id="MEQ2313684.1"/>
    </source>
</evidence>
<protein>
    <submittedName>
        <fullName evidence="1">Uncharacterized protein</fullName>
    </submittedName>
</protein>
<dbReference type="EMBL" id="JAHRIP010084836">
    <property type="protein sequence ID" value="MEQ2313684.1"/>
    <property type="molecule type" value="Genomic_DNA"/>
</dbReference>
<keyword evidence="2" id="KW-1185">Reference proteome</keyword>
<reference evidence="1 2" key="1">
    <citation type="submission" date="2021-06" db="EMBL/GenBank/DDBJ databases">
        <authorList>
            <person name="Palmer J.M."/>
        </authorList>
    </citation>
    <scope>NUCLEOTIDE SEQUENCE [LARGE SCALE GENOMIC DNA]</scope>
    <source>
        <strain evidence="1 2">AS_MEX2019</strain>
        <tissue evidence="1">Muscle</tissue>
    </source>
</reference>
<name>A0ABV1A690_9TELE</name>
<evidence type="ECO:0000313" key="2">
    <source>
        <dbReference type="Proteomes" id="UP001469553"/>
    </source>
</evidence>
<gene>
    <name evidence="1" type="ORF">AMECASPLE_004582</name>
</gene>
<dbReference type="Proteomes" id="UP001469553">
    <property type="component" value="Unassembled WGS sequence"/>
</dbReference>